<feature type="non-terminal residue" evidence="9">
    <location>
        <position position="1"/>
    </location>
</feature>
<evidence type="ECO:0000313" key="9">
    <source>
        <dbReference type="EMBL" id="MEQ2205226.1"/>
    </source>
</evidence>
<comment type="caution">
    <text evidence="9">The sequence shown here is derived from an EMBL/GenBank/DDBJ whole genome shotgun (WGS) entry which is preliminary data.</text>
</comment>
<evidence type="ECO:0000256" key="2">
    <source>
        <dbReference type="ARBA" id="ARBA00047991"/>
    </source>
</evidence>
<accession>A0ABV0RB17</accession>
<keyword evidence="7" id="KW-0521">NADP</keyword>
<dbReference type="InterPro" id="IPR013120">
    <property type="entry name" value="FAR_NAD-bd"/>
</dbReference>
<comment type="function">
    <text evidence="7">Catalyzes the reduction of fatty acyl-CoA to fatty alcohols.</text>
</comment>
<comment type="catalytic activity">
    <reaction evidence="3">
        <text>hexadecanoyl-CoA + 2 NADPH + 2 H(+) = hexadecan-1-ol + 2 NADP(+) + CoA</text>
        <dbReference type="Rhea" id="RHEA:36315"/>
        <dbReference type="ChEBI" id="CHEBI:15378"/>
        <dbReference type="ChEBI" id="CHEBI:16125"/>
        <dbReference type="ChEBI" id="CHEBI:57287"/>
        <dbReference type="ChEBI" id="CHEBI:57379"/>
        <dbReference type="ChEBI" id="CHEBI:57783"/>
        <dbReference type="ChEBI" id="CHEBI:58349"/>
        <dbReference type="EC" id="1.2.1.84"/>
    </reaction>
    <physiologicalReaction direction="left-to-right" evidence="3">
        <dbReference type="Rhea" id="RHEA:36316"/>
    </physiologicalReaction>
</comment>
<comment type="similarity">
    <text evidence="7">Belongs to the fatty acyl-CoA reductase family.</text>
</comment>
<evidence type="ECO:0000256" key="4">
    <source>
        <dbReference type="ARBA" id="ARBA00049089"/>
    </source>
</evidence>
<comment type="catalytic activity">
    <reaction evidence="2">
        <text>octadecanoyl-CoA + 2 NADPH + 2 H(+) = octadecan-1-ol + 2 NADP(+) + CoA</text>
        <dbReference type="Rhea" id="RHEA:36319"/>
        <dbReference type="ChEBI" id="CHEBI:15378"/>
        <dbReference type="ChEBI" id="CHEBI:32154"/>
        <dbReference type="ChEBI" id="CHEBI:57287"/>
        <dbReference type="ChEBI" id="CHEBI:57394"/>
        <dbReference type="ChEBI" id="CHEBI:57783"/>
        <dbReference type="ChEBI" id="CHEBI:58349"/>
        <dbReference type="EC" id="1.2.1.84"/>
    </reaction>
    <physiologicalReaction direction="left-to-right" evidence="2">
        <dbReference type="Rhea" id="RHEA:36320"/>
    </physiologicalReaction>
</comment>
<evidence type="ECO:0000259" key="8">
    <source>
        <dbReference type="Pfam" id="PF07993"/>
    </source>
</evidence>
<comment type="catalytic activity">
    <reaction evidence="4">
        <text>a long-chain fatty acyl-CoA + 2 NADPH + 2 H(+) = a long-chain primary fatty alcohol + 2 NADP(+) + CoA</text>
        <dbReference type="Rhea" id="RHEA:52716"/>
        <dbReference type="ChEBI" id="CHEBI:15378"/>
        <dbReference type="ChEBI" id="CHEBI:57287"/>
        <dbReference type="ChEBI" id="CHEBI:57783"/>
        <dbReference type="ChEBI" id="CHEBI:58349"/>
        <dbReference type="ChEBI" id="CHEBI:77396"/>
        <dbReference type="ChEBI" id="CHEBI:83139"/>
        <dbReference type="EC" id="1.2.1.84"/>
    </reaction>
    <physiologicalReaction direction="left-to-right" evidence="4">
        <dbReference type="Rhea" id="RHEA:52717"/>
    </physiologicalReaction>
</comment>
<comment type="catalytic activity">
    <reaction evidence="5">
        <text>18-methylnonadecanoyl-CoA + 2 NADPH + 2 H(+) = 18-methylnonadecan-1-ol + 2 NADP(+) + CoA</text>
        <dbReference type="Rhea" id="RHEA:81767"/>
        <dbReference type="ChEBI" id="CHEBI:15378"/>
        <dbReference type="ChEBI" id="CHEBI:57287"/>
        <dbReference type="ChEBI" id="CHEBI:57783"/>
        <dbReference type="ChEBI" id="CHEBI:58349"/>
        <dbReference type="ChEBI" id="CHEBI:84914"/>
        <dbReference type="ChEBI" id="CHEBI:231999"/>
    </reaction>
    <physiologicalReaction direction="left-to-right" evidence="5">
        <dbReference type="Rhea" id="RHEA:81768"/>
    </physiologicalReaction>
</comment>
<evidence type="ECO:0000256" key="1">
    <source>
        <dbReference type="ARBA" id="ARBA00004549"/>
    </source>
</evidence>
<name>A0ABV0RB17_9TELE</name>
<keyword evidence="7" id="KW-0443">Lipid metabolism</keyword>
<protein>
    <recommendedName>
        <fullName evidence="7">Fatty acyl-CoA reductase</fullName>
        <ecNumber evidence="7">1.2.1.84</ecNumber>
    </recommendedName>
</protein>
<evidence type="ECO:0000256" key="7">
    <source>
        <dbReference type="RuleBase" id="RU363097"/>
    </source>
</evidence>
<keyword evidence="10" id="KW-1185">Reference proteome</keyword>
<dbReference type="PANTHER" id="PTHR11011">
    <property type="entry name" value="MALE STERILITY PROTEIN 2-RELATED"/>
    <property type="match status" value="1"/>
</dbReference>
<sequence>HALQLNVIATQQLLSLAQQMHHLEAFIHISTAYANCNCKHIDEIIYPPPVEPKKLIESLEWMDDGIVRDITPRLIGDRPNTYTYTKALAEYVVQQEQDKLNIGIIRPSIVGASWQEPFPVGPLSALLFFSSILEALSHADQCQRSKLMFCDQAGKGILRTMRANNDAVADLVPVDMVINLTLAAGWYTAVHRDGKLASINKKPFLRNFPTQVLNCTATNDVIGLRRKSITQEWL</sequence>
<feature type="domain" description="Thioester reductase (TE)" evidence="8">
    <location>
        <begin position="2"/>
        <end position="180"/>
    </location>
</feature>
<dbReference type="Pfam" id="PF07993">
    <property type="entry name" value="NAD_binding_4"/>
    <property type="match status" value="1"/>
</dbReference>
<comment type="subcellular location">
    <subcellularLocation>
        <location evidence="1">Peroxisome membrane</location>
        <topology evidence="1">Single-pass membrane protein</topology>
    </subcellularLocation>
</comment>
<dbReference type="GO" id="GO:0004860">
    <property type="term" value="F:protein kinase inhibitor activity"/>
    <property type="evidence" value="ECO:0007669"/>
    <property type="project" value="UniProtKB-KW"/>
</dbReference>
<evidence type="ECO:0000256" key="3">
    <source>
        <dbReference type="ARBA" id="ARBA00048521"/>
    </source>
</evidence>
<comment type="catalytic activity">
    <reaction evidence="6">
        <text>eicosanoyl-CoA + 2 NADPH + 2 H(+) = eicosan-1-ol + 2 NADP(+) + CoA</text>
        <dbReference type="Rhea" id="RHEA:81727"/>
        <dbReference type="ChEBI" id="CHEBI:15378"/>
        <dbReference type="ChEBI" id="CHEBI:57287"/>
        <dbReference type="ChEBI" id="CHEBI:57380"/>
        <dbReference type="ChEBI" id="CHEBI:57783"/>
        <dbReference type="ChEBI" id="CHEBI:58349"/>
        <dbReference type="ChEBI" id="CHEBI:75627"/>
    </reaction>
    <physiologicalReaction direction="left-to-right" evidence="6">
        <dbReference type="Rhea" id="RHEA:81728"/>
    </physiologicalReaction>
</comment>
<dbReference type="EMBL" id="JAHRIN010042018">
    <property type="protein sequence ID" value="MEQ2205226.1"/>
    <property type="molecule type" value="Genomic_DNA"/>
</dbReference>
<keyword evidence="9" id="KW-0649">Protein kinase inhibitor</keyword>
<keyword evidence="7" id="KW-0444">Lipid biosynthesis</keyword>
<dbReference type="Proteomes" id="UP001434883">
    <property type="component" value="Unassembled WGS sequence"/>
</dbReference>
<evidence type="ECO:0000313" key="10">
    <source>
        <dbReference type="Proteomes" id="UP001434883"/>
    </source>
</evidence>
<dbReference type="Gene3D" id="3.40.50.720">
    <property type="entry name" value="NAD(P)-binding Rossmann-like Domain"/>
    <property type="match status" value="1"/>
</dbReference>
<evidence type="ECO:0000256" key="6">
    <source>
        <dbReference type="ARBA" id="ARBA00049930"/>
    </source>
</evidence>
<dbReference type="InterPro" id="IPR026055">
    <property type="entry name" value="FAR"/>
</dbReference>
<dbReference type="PANTHER" id="PTHR11011:SF120">
    <property type="entry name" value="FATTY ACYL-COA REDUCTASE 2"/>
    <property type="match status" value="1"/>
</dbReference>
<reference evidence="9 10" key="1">
    <citation type="submission" date="2021-06" db="EMBL/GenBank/DDBJ databases">
        <authorList>
            <person name="Palmer J.M."/>
        </authorList>
    </citation>
    <scope>NUCLEOTIDE SEQUENCE [LARGE SCALE GENOMIC DNA]</scope>
    <source>
        <strain evidence="9 10">XC_2019</strain>
        <tissue evidence="9">Muscle</tissue>
    </source>
</reference>
<evidence type="ECO:0000256" key="5">
    <source>
        <dbReference type="ARBA" id="ARBA00049865"/>
    </source>
</evidence>
<keyword evidence="7" id="KW-0560">Oxidoreductase</keyword>
<dbReference type="InterPro" id="IPR036291">
    <property type="entry name" value="NAD(P)-bd_dom_sf"/>
</dbReference>
<proteinExistence type="inferred from homology"/>
<organism evidence="9 10">
    <name type="scientific">Xenoophorus captivus</name>
    <dbReference type="NCBI Taxonomy" id="1517983"/>
    <lineage>
        <taxon>Eukaryota</taxon>
        <taxon>Metazoa</taxon>
        <taxon>Chordata</taxon>
        <taxon>Craniata</taxon>
        <taxon>Vertebrata</taxon>
        <taxon>Euteleostomi</taxon>
        <taxon>Actinopterygii</taxon>
        <taxon>Neopterygii</taxon>
        <taxon>Teleostei</taxon>
        <taxon>Neoteleostei</taxon>
        <taxon>Acanthomorphata</taxon>
        <taxon>Ovalentaria</taxon>
        <taxon>Atherinomorphae</taxon>
        <taxon>Cyprinodontiformes</taxon>
        <taxon>Goodeidae</taxon>
        <taxon>Xenoophorus</taxon>
    </lineage>
</organism>
<dbReference type="SUPFAM" id="SSF51735">
    <property type="entry name" value="NAD(P)-binding Rossmann-fold domains"/>
    <property type="match status" value="1"/>
</dbReference>
<gene>
    <name evidence="9" type="primary">FAR1_2</name>
    <name evidence="9" type="ORF">XENOCAPTIV_027535</name>
</gene>
<dbReference type="EC" id="1.2.1.84" evidence="7"/>